<evidence type="ECO:0000256" key="1">
    <source>
        <dbReference type="SAM" id="MobiDB-lite"/>
    </source>
</evidence>
<feature type="region of interest" description="Disordered" evidence="1">
    <location>
        <begin position="116"/>
        <end position="137"/>
    </location>
</feature>
<gene>
    <name evidence="2" type="ORF">HJG60_008188</name>
</gene>
<evidence type="ECO:0000313" key="2">
    <source>
        <dbReference type="EMBL" id="KAF6088341.1"/>
    </source>
</evidence>
<proteinExistence type="predicted"/>
<sequence length="137" mass="15750">MQTLSTTELEGISCGCLLVVPDSFVPAAECLGFRFPPSCAERKLYKKACLKSQKYAHRQTRVLTHIRQDQRNLISYIVGKARGKSWQEKIRSDQLKMLECYSNGMKWFLVHTKREGGQAGNDKSRIPERKSHWSCRS</sequence>
<protein>
    <submittedName>
        <fullName evidence="2">Uncharacterized protein</fullName>
    </submittedName>
</protein>
<dbReference type="AlphaFoldDB" id="A0A834DP86"/>
<comment type="caution">
    <text evidence="2">The sequence shown here is derived from an EMBL/GenBank/DDBJ whole genome shotgun (WGS) entry which is preliminary data.</text>
</comment>
<reference evidence="2 3" key="1">
    <citation type="journal article" date="2020" name="Nature">
        <title>Six reference-quality genomes reveal evolution of bat adaptations.</title>
        <authorList>
            <person name="Jebb D."/>
            <person name="Huang Z."/>
            <person name="Pippel M."/>
            <person name="Hughes G.M."/>
            <person name="Lavrichenko K."/>
            <person name="Devanna P."/>
            <person name="Winkler S."/>
            <person name="Jermiin L.S."/>
            <person name="Skirmuntt E.C."/>
            <person name="Katzourakis A."/>
            <person name="Burkitt-Gray L."/>
            <person name="Ray D.A."/>
            <person name="Sullivan K.A.M."/>
            <person name="Roscito J.G."/>
            <person name="Kirilenko B.M."/>
            <person name="Davalos L.M."/>
            <person name="Corthals A.P."/>
            <person name="Power M.L."/>
            <person name="Jones G."/>
            <person name="Ransome R.D."/>
            <person name="Dechmann D.K.N."/>
            <person name="Locatelli A.G."/>
            <person name="Puechmaille S.J."/>
            <person name="Fedrigo O."/>
            <person name="Jarvis E.D."/>
            <person name="Hiller M."/>
            <person name="Vernes S.C."/>
            <person name="Myers E.W."/>
            <person name="Teeling E.C."/>
        </authorList>
    </citation>
    <scope>NUCLEOTIDE SEQUENCE [LARGE SCALE GENOMIC DNA]</scope>
    <source>
        <strain evidence="2">Bat1K_MPI-CBG_1</strain>
    </source>
</reference>
<evidence type="ECO:0000313" key="3">
    <source>
        <dbReference type="Proteomes" id="UP000664940"/>
    </source>
</evidence>
<dbReference type="Proteomes" id="UP000664940">
    <property type="component" value="Unassembled WGS sequence"/>
</dbReference>
<organism evidence="2 3">
    <name type="scientific">Phyllostomus discolor</name>
    <name type="common">pale spear-nosed bat</name>
    <dbReference type="NCBI Taxonomy" id="89673"/>
    <lineage>
        <taxon>Eukaryota</taxon>
        <taxon>Metazoa</taxon>
        <taxon>Chordata</taxon>
        <taxon>Craniata</taxon>
        <taxon>Vertebrata</taxon>
        <taxon>Euteleostomi</taxon>
        <taxon>Mammalia</taxon>
        <taxon>Eutheria</taxon>
        <taxon>Laurasiatheria</taxon>
        <taxon>Chiroptera</taxon>
        <taxon>Yangochiroptera</taxon>
        <taxon>Phyllostomidae</taxon>
        <taxon>Phyllostominae</taxon>
        <taxon>Phyllostomus</taxon>
    </lineage>
</organism>
<name>A0A834DP86_9CHIR</name>
<accession>A0A834DP86</accession>
<dbReference type="EMBL" id="JABVXQ010000010">
    <property type="protein sequence ID" value="KAF6088341.1"/>
    <property type="molecule type" value="Genomic_DNA"/>
</dbReference>
<feature type="compositionally biased region" description="Basic and acidic residues" evidence="1">
    <location>
        <begin position="116"/>
        <end position="131"/>
    </location>
</feature>